<evidence type="ECO:0000256" key="2">
    <source>
        <dbReference type="ARBA" id="ARBA00022670"/>
    </source>
</evidence>
<dbReference type="InterPro" id="IPR023828">
    <property type="entry name" value="Peptidase_S8_Ser-AS"/>
</dbReference>
<dbReference type="SUPFAM" id="SSF52743">
    <property type="entry name" value="Subtilisin-like"/>
    <property type="match status" value="1"/>
</dbReference>
<dbReference type="Pfam" id="PF00082">
    <property type="entry name" value="Peptidase_S8"/>
    <property type="match status" value="1"/>
</dbReference>
<organism evidence="11 12">
    <name type="scientific">Deinococcus aquiradiocola</name>
    <dbReference type="NCBI Taxonomy" id="393059"/>
    <lineage>
        <taxon>Bacteria</taxon>
        <taxon>Thermotogati</taxon>
        <taxon>Deinococcota</taxon>
        <taxon>Deinococci</taxon>
        <taxon>Deinococcales</taxon>
        <taxon>Deinococcaceae</taxon>
        <taxon>Deinococcus</taxon>
    </lineage>
</organism>
<dbReference type="InterPro" id="IPR023827">
    <property type="entry name" value="Peptidase_S8_Asp-AS"/>
</dbReference>
<feature type="active site" description="Charge relay system" evidence="5">
    <location>
        <position position="223"/>
    </location>
</feature>
<reference evidence="11" key="2">
    <citation type="submission" date="2020-09" db="EMBL/GenBank/DDBJ databases">
        <authorList>
            <person name="Sun Q."/>
            <person name="Ohkuma M."/>
        </authorList>
    </citation>
    <scope>NUCLEOTIDE SEQUENCE</scope>
    <source>
        <strain evidence="11">JCM 14371</strain>
    </source>
</reference>
<evidence type="ECO:0000256" key="5">
    <source>
        <dbReference type="PROSITE-ProRule" id="PRU01240"/>
    </source>
</evidence>
<dbReference type="InterPro" id="IPR050131">
    <property type="entry name" value="Peptidase_S8_subtilisin-like"/>
</dbReference>
<keyword evidence="8" id="KW-0732">Signal</keyword>
<dbReference type="Proteomes" id="UP000635726">
    <property type="component" value="Unassembled WGS sequence"/>
</dbReference>
<dbReference type="GO" id="GO:0005615">
    <property type="term" value="C:extracellular space"/>
    <property type="evidence" value="ECO:0007669"/>
    <property type="project" value="TreeGrafter"/>
</dbReference>
<protein>
    <submittedName>
        <fullName evidence="11">Uncharacterized protein</fullName>
    </submittedName>
</protein>
<dbReference type="Gene3D" id="3.30.70.80">
    <property type="entry name" value="Peptidase S8 propeptide/proteinase inhibitor I9"/>
    <property type="match status" value="1"/>
</dbReference>
<dbReference type="GO" id="GO:0004252">
    <property type="term" value="F:serine-type endopeptidase activity"/>
    <property type="evidence" value="ECO:0007669"/>
    <property type="project" value="UniProtKB-UniRule"/>
</dbReference>
<sequence length="537" mass="53842">MNGRIASITLGLSLLLAACGQSTTTQTPAQTPAAQAPTAGSEVSAARPAPSDKLITVDPARAIPGQYIVVLEKNAMTGSIGTQSLAGLSLEAQAQRLVSTLGLDAQGVTVQQVYTEALNGFAGRLSAQNLATLKADPRVRYIEQDQIMKADATQSGATWGLDRIDQRSLPLDSSYTYLNTATNVTAYIVDTGINVSNTDFGGRARVGNDQIGDGQNGIDCNGHGTHVAGTVGGSKYGVAKGVKLVAVRVLDCSGSGSNSGVIAGVNWVASNAVKPAVANMSLGGGVSQALDDAVTAAVNKGVTFAVAAGNDNVDACTSSPSRAAAALTVGATTSTDARASFSNYGTCLDIFAPGQNITSDWIGSTTATNTISGTSMATPHVAGAAALVLGANPGYTPSQVATTLTGNATTGKVTGAGTGSVNRLLYTQALSLPASGGTGTTTTYTGSLSATGNAAYAPSSSGFSYAGGTLTGKLTGPSSADFDLYLQKLSGTTWSDVASSTNSGSTESVSSSVASGTYRWQVYSYSGTGSFSLTETK</sequence>
<dbReference type="Pfam" id="PF05922">
    <property type="entry name" value="Inhibitor_I9"/>
    <property type="match status" value="1"/>
</dbReference>
<comment type="caution">
    <text evidence="11">The sequence shown here is derived from an EMBL/GenBank/DDBJ whole genome shotgun (WGS) entry which is preliminary data.</text>
</comment>
<evidence type="ECO:0000256" key="4">
    <source>
        <dbReference type="ARBA" id="ARBA00022825"/>
    </source>
</evidence>
<evidence type="ECO:0000256" key="6">
    <source>
        <dbReference type="RuleBase" id="RU003355"/>
    </source>
</evidence>
<dbReference type="SUPFAM" id="SSF54897">
    <property type="entry name" value="Protease propeptides/inhibitors"/>
    <property type="match status" value="1"/>
</dbReference>
<evidence type="ECO:0000313" key="12">
    <source>
        <dbReference type="Proteomes" id="UP000635726"/>
    </source>
</evidence>
<feature type="active site" description="Charge relay system" evidence="5">
    <location>
        <position position="375"/>
    </location>
</feature>
<dbReference type="EMBL" id="BMOE01000001">
    <property type="protein sequence ID" value="GGJ62677.1"/>
    <property type="molecule type" value="Genomic_DNA"/>
</dbReference>
<evidence type="ECO:0000256" key="8">
    <source>
        <dbReference type="SAM" id="SignalP"/>
    </source>
</evidence>
<dbReference type="InterPro" id="IPR015500">
    <property type="entry name" value="Peptidase_S8_subtilisin-rel"/>
</dbReference>
<evidence type="ECO:0000256" key="1">
    <source>
        <dbReference type="ARBA" id="ARBA00011073"/>
    </source>
</evidence>
<dbReference type="PRINTS" id="PR00723">
    <property type="entry name" value="SUBTILISIN"/>
</dbReference>
<accession>A0A917P5R4</accession>
<dbReference type="Gene3D" id="2.60.120.380">
    <property type="match status" value="1"/>
</dbReference>
<dbReference type="InterPro" id="IPR037045">
    <property type="entry name" value="S8pro/Inhibitor_I9_sf"/>
</dbReference>
<keyword evidence="12" id="KW-1185">Reference proteome</keyword>
<feature type="active site" description="Charge relay system" evidence="5">
    <location>
        <position position="190"/>
    </location>
</feature>
<dbReference type="PROSITE" id="PS00137">
    <property type="entry name" value="SUBTILASE_HIS"/>
    <property type="match status" value="1"/>
</dbReference>
<dbReference type="InterPro" id="IPR010259">
    <property type="entry name" value="S8pro/Inhibitor_I9"/>
</dbReference>
<dbReference type="InterPro" id="IPR034193">
    <property type="entry name" value="PCSK9_ProteinaseK-like"/>
</dbReference>
<dbReference type="SUPFAM" id="SSF89260">
    <property type="entry name" value="Collagen-binding domain"/>
    <property type="match status" value="1"/>
</dbReference>
<proteinExistence type="inferred from homology"/>
<feature type="region of interest" description="Disordered" evidence="7">
    <location>
        <begin position="25"/>
        <end position="48"/>
    </location>
</feature>
<feature type="domain" description="Peptidase S8/S53" evidence="9">
    <location>
        <begin position="187"/>
        <end position="413"/>
    </location>
</feature>
<dbReference type="CDD" id="cd04077">
    <property type="entry name" value="Peptidases_S8_PCSK9_ProteinaseK_like"/>
    <property type="match status" value="1"/>
</dbReference>
<dbReference type="FunFam" id="3.40.50.200:FF:000014">
    <property type="entry name" value="Proteinase K"/>
    <property type="match status" value="1"/>
</dbReference>
<feature type="signal peptide" evidence="8">
    <location>
        <begin position="1"/>
        <end position="29"/>
    </location>
</feature>
<dbReference type="PROSITE" id="PS00138">
    <property type="entry name" value="SUBTILASE_SER"/>
    <property type="match status" value="1"/>
</dbReference>
<dbReference type="InterPro" id="IPR000209">
    <property type="entry name" value="Peptidase_S8/S53_dom"/>
</dbReference>
<dbReference type="RefSeq" id="WP_188960469.1">
    <property type="nucleotide sequence ID" value="NZ_BMOE01000001.1"/>
</dbReference>
<dbReference type="PROSITE" id="PS51257">
    <property type="entry name" value="PROKAR_LIPOPROTEIN"/>
    <property type="match status" value="1"/>
</dbReference>
<feature type="compositionally biased region" description="Low complexity" evidence="7">
    <location>
        <begin position="25"/>
        <end position="39"/>
    </location>
</feature>
<evidence type="ECO:0000313" key="11">
    <source>
        <dbReference type="EMBL" id="GGJ62677.1"/>
    </source>
</evidence>
<feature type="chain" id="PRO_5037484595" evidence="8">
    <location>
        <begin position="30"/>
        <end position="537"/>
    </location>
</feature>
<gene>
    <name evidence="11" type="ORF">GCM10008939_03140</name>
</gene>
<dbReference type="Gene3D" id="3.40.50.200">
    <property type="entry name" value="Peptidase S8/S53 domain"/>
    <property type="match status" value="1"/>
</dbReference>
<name>A0A917P5R4_9DEIO</name>
<feature type="domain" description="Inhibitor I9" evidence="10">
    <location>
        <begin position="66"/>
        <end position="150"/>
    </location>
</feature>
<evidence type="ECO:0000259" key="9">
    <source>
        <dbReference type="Pfam" id="PF00082"/>
    </source>
</evidence>
<dbReference type="InterPro" id="IPR036852">
    <property type="entry name" value="Peptidase_S8/S53_dom_sf"/>
</dbReference>
<dbReference type="InterPro" id="IPR022398">
    <property type="entry name" value="Peptidase_S8_His-AS"/>
</dbReference>
<reference evidence="11" key="1">
    <citation type="journal article" date="2014" name="Int. J. Syst. Evol. Microbiol.">
        <title>Complete genome sequence of Corynebacterium casei LMG S-19264T (=DSM 44701T), isolated from a smear-ripened cheese.</title>
        <authorList>
            <consortium name="US DOE Joint Genome Institute (JGI-PGF)"/>
            <person name="Walter F."/>
            <person name="Albersmeier A."/>
            <person name="Kalinowski J."/>
            <person name="Ruckert C."/>
        </authorList>
    </citation>
    <scope>NUCLEOTIDE SEQUENCE</scope>
    <source>
        <strain evidence="11">JCM 14371</strain>
    </source>
</reference>
<keyword evidence="4 5" id="KW-0720">Serine protease</keyword>
<evidence type="ECO:0000256" key="3">
    <source>
        <dbReference type="ARBA" id="ARBA00022801"/>
    </source>
</evidence>
<dbReference type="PANTHER" id="PTHR43806:SF11">
    <property type="entry name" value="CEREVISIN-RELATED"/>
    <property type="match status" value="1"/>
</dbReference>
<evidence type="ECO:0000256" key="7">
    <source>
        <dbReference type="SAM" id="MobiDB-lite"/>
    </source>
</evidence>
<comment type="similarity">
    <text evidence="1 5 6">Belongs to the peptidase S8 family.</text>
</comment>
<dbReference type="AlphaFoldDB" id="A0A917P5R4"/>
<dbReference type="PROSITE" id="PS51892">
    <property type="entry name" value="SUBTILASE"/>
    <property type="match status" value="1"/>
</dbReference>
<dbReference type="GO" id="GO:0006508">
    <property type="term" value="P:proteolysis"/>
    <property type="evidence" value="ECO:0007669"/>
    <property type="project" value="UniProtKB-KW"/>
</dbReference>
<evidence type="ECO:0000259" key="10">
    <source>
        <dbReference type="Pfam" id="PF05922"/>
    </source>
</evidence>
<dbReference type="PANTHER" id="PTHR43806">
    <property type="entry name" value="PEPTIDASE S8"/>
    <property type="match status" value="1"/>
</dbReference>
<keyword evidence="3 5" id="KW-0378">Hydrolase</keyword>
<dbReference type="PROSITE" id="PS00136">
    <property type="entry name" value="SUBTILASE_ASP"/>
    <property type="match status" value="1"/>
</dbReference>
<keyword evidence="2 5" id="KW-0645">Protease</keyword>